<dbReference type="GeneID" id="111083157"/>
<keyword evidence="2" id="KW-0268">Exocytosis</keyword>
<dbReference type="SUPFAM" id="SSF48403">
    <property type="entry name" value="Ankyrin repeat"/>
    <property type="match status" value="1"/>
</dbReference>
<evidence type="ECO:0000256" key="9">
    <source>
        <dbReference type="SAM" id="MobiDB-lite"/>
    </source>
</evidence>
<dbReference type="RefSeq" id="XP_022235162.1">
    <property type="nucleotide sequence ID" value="XM_022379454.1"/>
</dbReference>
<dbReference type="Proteomes" id="UP000694941">
    <property type="component" value="Unplaced"/>
</dbReference>
<dbReference type="PROSITE" id="PS50088">
    <property type="entry name" value="ANK_REPEAT"/>
    <property type="match status" value="2"/>
</dbReference>
<evidence type="ECO:0000313" key="10">
    <source>
        <dbReference type="Proteomes" id="UP000694941"/>
    </source>
</evidence>
<organism evidence="10 11">
    <name type="scientific">Limulus polyphemus</name>
    <name type="common">Atlantic horseshoe crab</name>
    <dbReference type="NCBI Taxonomy" id="6850"/>
    <lineage>
        <taxon>Eukaryota</taxon>
        <taxon>Metazoa</taxon>
        <taxon>Ecdysozoa</taxon>
        <taxon>Arthropoda</taxon>
        <taxon>Chelicerata</taxon>
        <taxon>Merostomata</taxon>
        <taxon>Xiphosura</taxon>
        <taxon>Limulidae</taxon>
        <taxon>Limulus</taxon>
    </lineage>
</organism>
<keyword evidence="10" id="KW-1185">Reference proteome</keyword>
<feature type="region of interest" description="Disordered" evidence="9">
    <location>
        <begin position="95"/>
        <end position="154"/>
    </location>
</feature>
<evidence type="ECO:0000256" key="4">
    <source>
        <dbReference type="ARBA" id="ARBA00022737"/>
    </source>
</evidence>
<protein>
    <submittedName>
        <fullName evidence="11">Uncharacterized protein LOC111083157</fullName>
    </submittedName>
</protein>
<keyword evidence="5" id="KW-0800">Toxin</keyword>
<dbReference type="InterPro" id="IPR036770">
    <property type="entry name" value="Ankyrin_rpt-contain_sf"/>
</dbReference>
<evidence type="ECO:0000256" key="7">
    <source>
        <dbReference type="ARBA" id="ARBA00023298"/>
    </source>
</evidence>
<keyword evidence="3" id="KW-1052">Target cell membrane</keyword>
<keyword evidence="7" id="KW-1053">Target membrane</keyword>
<dbReference type="Pfam" id="PF12796">
    <property type="entry name" value="Ank_2"/>
    <property type="match status" value="1"/>
</dbReference>
<reference evidence="11" key="1">
    <citation type="submission" date="2025-08" db="UniProtKB">
        <authorList>
            <consortium name="RefSeq"/>
        </authorList>
    </citation>
    <scope>IDENTIFICATION</scope>
    <source>
        <tissue evidence="11">Muscle</tissue>
    </source>
</reference>
<name>A0ABM1RUV7_LIMPO</name>
<comment type="subcellular location">
    <subcellularLocation>
        <location evidence="1">Target cell membrane</location>
    </subcellularLocation>
</comment>
<evidence type="ECO:0000256" key="6">
    <source>
        <dbReference type="ARBA" id="ARBA00023043"/>
    </source>
</evidence>
<dbReference type="InterPro" id="IPR002110">
    <property type="entry name" value="Ankyrin_rpt"/>
</dbReference>
<sequence>MAGCNPDVKNNYGDTPLHTAARSGHAGVFRILISAFCNVNQVNKNGDTALHIATAMGKRKLTKILLEAGCDQSIQNKQGEIALDIANRKEFSEVAGFLSNPPPQNGKKRDKKSIKRRCKGSGTSQGSKDSSCRLKKETKKSKRGHNVHFHDEKGQSSNGFRCPYGFHKFSSLSSFPNLKLESLPSEEQYFVDLSGNINKGPVGVGYKCYCAPFFHHVEKKMESDKRELIDHIETAHDDLNTKIIHLERSTRSHLFKFSQSIKEKVASERMECMERMERRTFQERLEHNKQQWGQLSNIKAELQSWVESKRNESKHKSDQSSVTNTRIRQPIMQRWSHSVIKKNNLTNVTGLMRSKSEELLAEADEKTALNLVAGACSPESHRTTFHKTCSSHYPVPVKDRGRDVFNHLPMRTKAKSYQATGVVQRLQTDFEKLGAGPKSDSIPQHIQQRELVVFQNERNDPRDAGQINALNKKGNSDQLAYLESSYGYTCRHSPVSNLVRRPKEPTSIGGSSGALCYRQSGATHPPSSNYHHLTPTSQVEYNKQPAIQRVDFHHFQTVNNYDMNRPYKCKYIPEHYARYASSVRPVNCANRGAEMKNQIMGECLNSSSLV</sequence>
<evidence type="ECO:0000256" key="8">
    <source>
        <dbReference type="PROSITE-ProRule" id="PRU00023"/>
    </source>
</evidence>
<proteinExistence type="predicted"/>
<accession>A0ABM1RUV7</accession>
<feature type="compositionally biased region" description="Basic residues" evidence="9">
    <location>
        <begin position="136"/>
        <end position="147"/>
    </location>
</feature>
<keyword evidence="4" id="KW-0677">Repeat</keyword>
<evidence type="ECO:0000256" key="5">
    <source>
        <dbReference type="ARBA" id="ARBA00023028"/>
    </source>
</evidence>
<keyword evidence="6 8" id="KW-0040">ANK repeat</keyword>
<dbReference type="PANTHER" id="PTHR24171">
    <property type="entry name" value="ANKYRIN REPEAT DOMAIN-CONTAINING PROTEIN 39-RELATED"/>
    <property type="match status" value="1"/>
</dbReference>
<evidence type="ECO:0000256" key="3">
    <source>
        <dbReference type="ARBA" id="ARBA00022537"/>
    </source>
</evidence>
<evidence type="ECO:0000256" key="1">
    <source>
        <dbReference type="ARBA" id="ARBA00004175"/>
    </source>
</evidence>
<feature type="compositionally biased region" description="Basic residues" evidence="9">
    <location>
        <begin position="106"/>
        <end position="119"/>
    </location>
</feature>
<evidence type="ECO:0000256" key="2">
    <source>
        <dbReference type="ARBA" id="ARBA00022483"/>
    </source>
</evidence>
<gene>
    <name evidence="11" type="primary">LOC111083157</name>
</gene>
<evidence type="ECO:0000313" key="11">
    <source>
        <dbReference type="RefSeq" id="XP_022235162.1"/>
    </source>
</evidence>
<dbReference type="SMART" id="SM00248">
    <property type="entry name" value="ANK"/>
    <property type="match status" value="2"/>
</dbReference>
<feature type="repeat" description="ANK" evidence="8">
    <location>
        <begin position="45"/>
        <end position="77"/>
    </location>
</feature>
<keyword evidence="5" id="KW-0638">Presynaptic neurotoxin</keyword>
<feature type="repeat" description="ANK" evidence="8">
    <location>
        <begin position="12"/>
        <end position="44"/>
    </location>
</feature>
<keyword evidence="7" id="KW-0472">Membrane</keyword>
<dbReference type="PROSITE" id="PS50297">
    <property type="entry name" value="ANK_REP_REGION"/>
    <property type="match status" value="2"/>
</dbReference>
<keyword evidence="5" id="KW-0528">Neurotoxin</keyword>
<dbReference type="PRINTS" id="PR01415">
    <property type="entry name" value="ANKYRIN"/>
</dbReference>
<dbReference type="Gene3D" id="1.25.40.20">
    <property type="entry name" value="Ankyrin repeat-containing domain"/>
    <property type="match status" value="1"/>
</dbReference>